<dbReference type="InterPro" id="IPR027417">
    <property type="entry name" value="P-loop_NTPase"/>
</dbReference>
<reference evidence="2" key="2">
    <citation type="submission" date="2018-05" db="EMBL/GenBank/DDBJ databases">
        <title>OmerRS3 (Oryza meridionalis Reference Sequence Version 3).</title>
        <authorList>
            <person name="Zhang J."/>
            <person name="Kudrna D."/>
            <person name="Lee S."/>
            <person name="Talag J."/>
            <person name="Welchert J."/>
            <person name="Wing R.A."/>
        </authorList>
    </citation>
    <scope>NUCLEOTIDE SEQUENCE [LARGE SCALE GENOMIC DNA]</scope>
    <source>
        <strain evidence="2">cv. OR44</strain>
    </source>
</reference>
<dbReference type="PANTHER" id="PTHR10513">
    <property type="entry name" value="DEOXYNUCLEOSIDE KINASE"/>
    <property type="match status" value="1"/>
</dbReference>
<dbReference type="EnsemblPlants" id="OMERI12G10010.1">
    <property type="protein sequence ID" value="OMERI12G10010.1"/>
    <property type="gene ID" value="OMERI12G10010"/>
</dbReference>
<dbReference type="AlphaFoldDB" id="A0A0E0FCQ7"/>
<name>A0A0E0FCQ7_9ORYZ</name>
<dbReference type="HOGENOM" id="CLU_019627_0_0_1"/>
<keyword evidence="3" id="KW-1185">Reference proteome</keyword>
<evidence type="ECO:0000313" key="3">
    <source>
        <dbReference type="Proteomes" id="UP000008021"/>
    </source>
</evidence>
<accession>A0A0E0FCQ7</accession>
<dbReference type="Gramene" id="OMERI12G10010.1">
    <property type="protein sequence ID" value="OMERI12G10010.1"/>
    <property type="gene ID" value="OMERI12G10010"/>
</dbReference>
<dbReference type="PANTHER" id="PTHR10513:SF37">
    <property type="entry name" value="DEOXYNUCLEOSIDE KINASE DOMAIN-CONTAINING PROTEIN"/>
    <property type="match status" value="1"/>
</dbReference>
<evidence type="ECO:0000256" key="1">
    <source>
        <dbReference type="SAM" id="Coils"/>
    </source>
</evidence>
<dbReference type="eggNOG" id="KOG4235">
    <property type="taxonomic scope" value="Eukaryota"/>
</dbReference>
<dbReference type="Gene3D" id="3.40.50.300">
    <property type="entry name" value="P-loop containing nucleotide triphosphate hydrolases"/>
    <property type="match status" value="1"/>
</dbReference>
<feature type="coiled-coil region" evidence="1">
    <location>
        <begin position="95"/>
        <end position="122"/>
    </location>
</feature>
<organism evidence="2">
    <name type="scientific">Oryza meridionalis</name>
    <dbReference type="NCBI Taxonomy" id="40149"/>
    <lineage>
        <taxon>Eukaryota</taxon>
        <taxon>Viridiplantae</taxon>
        <taxon>Streptophyta</taxon>
        <taxon>Embryophyta</taxon>
        <taxon>Tracheophyta</taxon>
        <taxon>Spermatophyta</taxon>
        <taxon>Magnoliopsida</taxon>
        <taxon>Liliopsida</taxon>
        <taxon>Poales</taxon>
        <taxon>Poaceae</taxon>
        <taxon>BOP clade</taxon>
        <taxon>Oryzoideae</taxon>
        <taxon>Oryzeae</taxon>
        <taxon>Oryzinae</taxon>
        <taxon>Oryza</taxon>
    </lineage>
</organism>
<sequence>MGDCDWVCVAAHHSAVLLQMGYLTATWLHVRLLPPPERRLPSTIAVSIAPLAGTCAELEARLDVEGVSIQVEKKRLLTVWYQSSPIPTKLTKQVAMEIEDKFDMLLRMLEEFERKREEADQRRRADFQSLKAAVESWMPEVQKNAEELQSSVRDEQCKVTPTMCSTKCCSSDIAPDLTVDMVVTCATAATASVEMVPAEDATSDAYIDNLEHPKKTLTNCSTNCSSFNGMTDLTVVVVERCATTVIAFVELIGIEDNGHTTCIGTSNPSKVMPTRCSRVVLNTNDDTVQALDVPPFIIGAWEVITVLAEPSQVMVLRPSITLSLEGKMHTRHSLKCPGLVGHANKEPNSRGWQLRTAVGPVFSCCWPRVCRLPPWPPPTEVSYLALACHDIGVLSTELMNIILHWGELKPWPPSQVKDKVSWMQQWDLCLSLGNIELTRVGDGWKEKELQYCILELVKDSDRSAQGISFSELVGSPDVKMVEFLLGLVGTSDRNHAESITSFVKERMEGKLEGENDVSDTQLVIDKRITFYFEENISIGDSTFLQKGASQILELLPKPISKWQDTGPDHIYILGVFHAEPQSFFSNQIIWMNGMDRSIFYPWFDPVLSSLPSRVCYDWLIYLRATLEICPKKMMLQRRIEDRDITWQYRQGLYGKHDSWFCDDLRDQEPYIEGDQIHPSIHENPALVLNSESYIDFGKDIVNKRKYVLQVAEFFEFIERLKVLDLSHFNDGLMLSIKELEWPWDPGGFISAAWGQAGSQGRGIVSIQGGPHMGWLSCLPSQVQFKRERGI</sequence>
<proteinExistence type="predicted"/>
<dbReference type="GO" id="GO:0019136">
    <property type="term" value="F:deoxynucleoside kinase activity"/>
    <property type="evidence" value="ECO:0007669"/>
    <property type="project" value="TreeGrafter"/>
</dbReference>
<dbReference type="STRING" id="40149.A0A0E0FCQ7"/>
<dbReference type="InterPro" id="IPR050566">
    <property type="entry name" value="Deoxyribonucleoside_kinase"/>
</dbReference>
<dbReference type="Proteomes" id="UP000008021">
    <property type="component" value="Chromosome 12"/>
</dbReference>
<reference evidence="2" key="1">
    <citation type="submission" date="2015-04" db="UniProtKB">
        <authorList>
            <consortium name="EnsemblPlants"/>
        </authorList>
    </citation>
    <scope>IDENTIFICATION</scope>
</reference>
<keyword evidence="1" id="KW-0175">Coiled coil</keyword>
<evidence type="ECO:0000313" key="2">
    <source>
        <dbReference type="EnsemblPlants" id="OMERI12G10010.1"/>
    </source>
</evidence>
<protein>
    <submittedName>
        <fullName evidence="2">Uncharacterized protein</fullName>
    </submittedName>
</protein>
<dbReference type="GO" id="GO:0005737">
    <property type="term" value="C:cytoplasm"/>
    <property type="evidence" value="ECO:0007669"/>
    <property type="project" value="TreeGrafter"/>
</dbReference>